<name>A0A1B4FRS8_9BURK</name>
<feature type="transmembrane region" description="Helical" evidence="1">
    <location>
        <begin position="87"/>
        <end position="108"/>
    </location>
</feature>
<feature type="transmembrane region" description="Helical" evidence="1">
    <location>
        <begin position="43"/>
        <end position="67"/>
    </location>
</feature>
<dbReference type="EMBL" id="CP013388">
    <property type="protein sequence ID" value="AOJ06366.1"/>
    <property type="molecule type" value="Genomic_DNA"/>
</dbReference>
<keyword evidence="1" id="KW-1133">Transmembrane helix</keyword>
<protein>
    <submittedName>
        <fullName evidence="2">RNA polymerase subunit sigma</fullName>
    </submittedName>
</protein>
<evidence type="ECO:0000313" key="2">
    <source>
        <dbReference type="EMBL" id="AOJ06366.1"/>
    </source>
</evidence>
<dbReference type="RefSeq" id="WP_066492295.1">
    <property type="nucleotide sequence ID" value="NZ_CP013388.1"/>
</dbReference>
<keyword evidence="1" id="KW-0472">Membrane</keyword>
<dbReference type="Proteomes" id="UP000067711">
    <property type="component" value="Chromosome 2"/>
</dbReference>
<sequence length="113" mass="11123">MDARVAAVSSGAAAAPLALFALARFKAGLAVFASDLTTTRDALAVGAGAALAVPAAALFLAGCAARAEDVFAEEAADLAVATFTVDSVALPAAFFPPVVFAIAILASAKKTNR</sequence>
<gene>
    <name evidence="2" type="ORF">WS71_02750</name>
</gene>
<evidence type="ECO:0000256" key="1">
    <source>
        <dbReference type="SAM" id="Phobius"/>
    </source>
</evidence>
<reference evidence="2 3" key="1">
    <citation type="submission" date="2015-12" db="EMBL/GenBank/DDBJ databases">
        <title>Diversity of Burkholderia near neighbor genomes.</title>
        <authorList>
            <person name="Sahl J."/>
            <person name="Wagner D."/>
            <person name="Keim P."/>
        </authorList>
    </citation>
    <scope>NUCLEOTIDE SEQUENCE [LARGE SCALE GENOMIC DNA]</scope>
    <source>
        <strain evidence="2 3">BDU8</strain>
    </source>
</reference>
<dbReference type="AlphaFoldDB" id="A0A1B4FRS8"/>
<proteinExistence type="predicted"/>
<evidence type="ECO:0000313" key="3">
    <source>
        <dbReference type="Proteomes" id="UP000067711"/>
    </source>
</evidence>
<accession>A0A1B4FRS8</accession>
<feature type="transmembrane region" description="Helical" evidence="1">
    <location>
        <begin position="6"/>
        <end position="23"/>
    </location>
</feature>
<organism evidence="2 3">
    <name type="scientific">Burkholderia mayonis</name>
    <dbReference type="NCBI Taxonomy" id="1385591"/>
    <lineage>
        <taxon>Bacteria</taxon>
        <taxon>Pseudomonadati</taxon>
        <taxon>Pseudomonadota</taxon>
        <taxon>Betaproteobacteria</taxon>
        <taxon>Burkholderiales</taxon>
        <taxon>Burkholderiaceae</taxon>
        <taxon>Burkholderia</taxon>
        <taxon>pseudomallei group</taxon>
    </lineage>
</organism>
<keyword evidence="1" id="KW-0812">Transmembrane</keyword>